<dbReference type="VEuPathDB" id="VectorBase:BGLB001742"/>
<dbReference type="RefSeq" id="XP_013067544.2">
    <property type="nucleotide sequence ID" value="XM_013212090.2"/>
</dbReference>
<organism evidence="2 3">
    <name type="scientific">Biomphalaria glabrata</name>
    <name type="common">Bloodfluke planorb</name>
    <name type="synonym">Freshwater snail</name>
    <dbReference type="NCBI Taxonomy" id="6526"/>
    <lineage>
        <taxon>Eukaryota</taxon>
        <taxon>Metazoa</taxon>
        <taxon>Spiralia</taxon>
        <taxon>Lophotrochozoa</taxon>
        <taxon>Mollusca</taxon>
        <taxon>Gastropoda</taxon>
        <taxon>Heterobranchia</taxon>
        <taxon>Euthyneura</taxon>
        <taxon>Panpulmonata</taxon>
        <taxon>Hygrophila</taxon>
        <taxon>Lymnaeoidea</taxon>
        <taxon>Planorbidae</taxon>
        <taxon>Biomphalaria</taxon>
    </lineage>
</organism>
<name>A0A2C9JFC9_BIOGL</name>
<dbReference type="VEuPathDB" id="VectorBase:BGLAX_038063"/>
<evidence type="ECO:0000313" key="3">
    <source>
        <dbReference type="Proteomes" id="UP000076420"/>
    </source>
</evidence>
<gene>
    <name evidence="2" type="primary">106055702</name>
</gene>
<dbReference type="AlphaFoldDB" id="A0A2C9JFC9"/>
<sequence length="221" mass="25647">MLFIKLLYISIFILKGVAASYIYLNEILPNCKACIQEDSKVTIKGTFQHEPKFDPAIGLTVLHVEMLNTSGFSHYQLERTLEDRPWHFKCQIIMVRCLVEKNIACNCKKLSRPNMYEIWFTIKPLSKYFDTRLRVNYALRDLVTLNYKTVGMSNEFEINTVMFSKNYYKIVKTTPRPPPLVDYSVFDFWYGYSRSSSECLLASVGILVISTCLGFEIAQSH</sequence>
<protein>
    <submittedName>
        <fullName evidence="2">Uncharacterized protein</fullName>
    </submittedName>
</protein>
<keyword evidence="1" id="KW-0732">Signal</keyword>
<proteinExistence type="predicted"/>
<feature type="signal peptide" evidence="1">
    <location>
        <begin position="1"/>
        <end position="19"/>
    </location>
</feature>
<dbReference type="OrthoDB" id="10271351at2759"/>
<dbReference type="KEGG" id="bgt:106055702"/>
<accession>A0A2C9JFC9</accession>
<feature type="chain" id="PRO_5013039240" evidence="1">
    <location>
        <begin position="20"/>
        <end position="221"/>
    </location>
</feature>
<evidence type="ECO:0000256" key="1">
    <source>
        <dbReference type="SAM" id="SignalP"/>
    </source>
</evidence>
<dbReference type="EnsemblMetazoa" id="BGLB001742-RC">
    <property type="protein sequence ID" value="BGLB001742-PC"/>
    <property type="gene ID" value="BGLB001742"/>
</dbReference>
<evidence type="ECO:0000313" key="2">
    <source>
        <dbReference type="EnsemblMetazoa" id="BGLB001742-PC"/>
    </source>
</evidence>
<reference evidence="2" key="1">
    <citation type="submission" date="2020-05" db="UniProtKB">
        <authorList>
            <consortium name="EnsemblMetazoa"/>
        </authorList>
    </citation>
    <scope>IDENTIFICATION</scope>
    <source>
        <strain evidence="2">BB02</strain>
    </source>
</reference>
<dbReference type="Proteomes" id="UP000076420">
    <property type="component" value="Unassembled WGS sequence"/>
</dbReference>